<dbReference type="EMBL" id="JBIYXZ010002073">
    <property type="protein sequence ID" value="KAL3059565.1"/>
    <property type="molecule type" value="Genomic_DNA"/>
</dbReference>
<protein>
    <submittedName>
        <fullName evidence="1">Uncharacterized protein</fullName>
    </submittedName>
</protein>
<gene>
    <name evidence="1" type="ORF">OYC64_014219</name>
</gene>
<name>A0ABD2GZU3_PAGBO</name>
<dbReference type="Proteomes" id="UP001619887">
    <property type="component" value="Unassembled WGS sequence"/>
</dbReference>
<comment type="caution">
    <text evidence="1">The sequence shown here is derived from an EMBL/GenBank/DDBJ whole genome shotgun (WGS) entry which is preliminary data.</text>
</comment>
<proteinExistence type="predicted"/>
<accession>A0ABD2GZU3</accession>
<organism evidence="1 2">
    <name type="scientific">Pagothenia borchgrevinki</name>
    <name type="common">Bald rockcod</name>
    <name type="synonym">Trematomus borchgrevinki</name>
    <dbReference type="NCBI Taxonomy" id="8213"/>
    <lineage>
        <taxon>Eukaryota</taxon>
        <taxon>Metazoa</taxon>
        <taxon>Chordata</taxon>
        <taxon>Craniata</taxon>
        <taxon>Vertebrata</taxon>
        <taxon>Euteleostomi</taxon>
        <taxon>Actinopterygii</taxon>
        <taxon>Neopterygii</taxon>
        <taxon>Teleostei</taxon>
        <taxon>Neoteleostei</taxon>
        <taxon>Acanthomorphata</taxon>
        <taxon>Eupercaria</taxon>
        <taxon>Perciformes</taxon>
        <taxon>Notothenioidei</taxon>
        <taxon>Nototheniidae</taxon>
        <taxon>Pagothenia</taxon>
    </lineage>
</organism>
<dbReference type="AlphaFoldDB" id="A0ABD2GZU3"/>
<evidence type="ECO:0000313" key="1">
    <source>
        <dbReference type="EMBL" id="KAL3059565.1"/>
    </source>
</evidence>
<reference evidence="1 2" key="2">
    <citation type="journal article" date="2024" name="G3 (Bethesda)">
        <title>The genome of the cryopelagic Antarctic bald notothen, Trematomus borchgrevinki.</title>
        <authorList>
            <person name="Rayamajhi N."/>
            <person name="Rivera-Colon A.G."/>
            <person name="Minhas B.F."/>
            <person name="Cheng C.C."/>
            <person name="Catchen J.M."/>
        </authorList>
    </citation>
    <scope>NUCLEOTIDE SEQUENCE [LARGE SCALE GENOMIC DNA]</scope>
    <source>
        <strain evidence="1">AGRC-2024</strain>
    </source>
</reference>
<reference evidence="1 2" key="1">
    <citation type="journal article" date="2022" name="G3 (Bethesda)">
        <title>Evaluating Illumina-, Nanopore-, and PacBio-based genome assembly strategies with the bald notothen, Trematomus borchgrevinki.</title>
        <authorList>
            <person name="Rayamajhi N."/>
            <person name="Cheng C.C."/>
            <person name="Catchen J.M."/>
        </authorList>
    </citation>
    <scope>NUCLEOTIDE SEQUENCE [LARGE SCALE GENOMIC DNA]</scope>
    <source>
        <strain evidence="1">AGRC-2024</strain>
    </source>
</reference>
<sequence>MQSPLLETRTCPSWPGLIAGADPHHLCFECVGPDHAVDGVKPSLSCTACRVLPRLTRQHRWDHFQTHYVSPCGDETDDQAELDVVEMGEQDMAEVVPFVSPPLPDIWQCYPFHTKVFPVLAPC</sequence>
<keyword evidence="2" id="KW-1185">Reference proteome</keyword>
<evidence type="ECO:0000313" key="2">
    <source>
        <dbReference type="Proteomes" id="UP001619887"/>
    </source>
</evidence>